<sequence>MAVSDTRSQTPLPTLWTAQSRVRVRTLILLRWLAIFGQTVSVLFVRYGLDVDFPIGWALAAIAVSVALNLGLIATRRAQELALEWEAAAQLAYDVIQLAVLLALTGGLQNPFVFLFVAPVAVSATVLRPAVTAMLAAITFVCVGAISVLRLPLPWPDDATFSLPPLYQMGIAAAVLVGLGFTSVYAWRVAAEEERLNIALAAAQAVLAREQTLSALGGLAAAAAHELGTPLATIHLVAKEMARGIPADDPRFEDLQLLVTQSERCRAILAQLSANREQSDIMLQRAPIRVMLEEVIAPHEGLGADIIIDAQGDGPLEVRRMPEIIHSLGGIVENAVGFANTRVDIEARWDANQVAITVRDDGPGFAPGVLNRLGEPYLTERDREGVAGGLGLGFFISKTLLERTGAKLEMRNRRPPNPGAVVKVTWPRPSIEAPAL</sequence>
<dbReference type="Gene3D" id="3.30.565.10">
    <property type="entry name" value="Histidine kinase-like ATPase, C-terminal domain"/>
    <property type="match status" value="1"/>
</dbReference>
<dbReference type="Pfam" id="PF02518">
    <property type="entry name" value="HATPase_c"/>
    <property type="match status" value="1"/>
</dbReference>
<evidence type="ECO:0000256" key="3">
    <source>
        <dbReference type="ARBA" id="ARBA00012438"/>
    </source>
</evidence>
<feature type="transmembrane region" description="Helical" evidence="9">
    <location>
        <begin position="55"/>
        <end position="75"/>
    </location>
</feature>
<dbReference type="PANTHER" id="PTHR44936">
    <property type="entry name" value="SENSOR PROTEIN CREC"/>
    <property type="match status" value="1"/>
</dbReference>
<dbReference type="InterPro" id="IPR050980">
    <property type="entry name" value="2C_sensor_his_kinase"/>
</dbReference>
<keyword evidence="5 11" id="KW-0808">Transferase</keyword>
<dbReference type="SUPFAM" id="SSF55874">
    <property type="entry name" value="ATPase domain of HSP90 chaperone/DNA topoisomerase II/histidine kinase"/>
    <property type="match status" value="1"/>
</dbReference>
<dbReference type="InterPro" id="IPR003661">
    <property type="entry name" value="HisK_dim/P_dom"/>
</dbReference>
<evidence type="ECO:0000313" key="11">
    <source>
        <dbReference type="EMBL" id="QGZ95394.1"/>
    </source>
</evidence>
<dbReference type="AlphaFoldDB" id="A0A6I6MS01"/>
<dbReference type="GO" id="GO:0005524">
    <property type="term" value="F:ATP binding"/>
    <property type="evidence" value="ECO:0007669"/>
    <property type="project" value="UniProtKB-KW"/>
</dbReference>
<dbReference type="InterPro" id="IPR003594">
    <property type="entry name" value="HATPase_dom"/>
</dbReference>
<dbReference type="PROSITE" id="PS50109">
    <property type="entry name" value="HIS_KIN"/>
    <property type="match status" value="1"/>
</dbReference>
<dbReference type="InterPro" id="IPR036097">
    <property type="entry name" value="HisK_dim/P_sf"/>
</dbReference>
<keyword evidence="12" id="KW-1185">Reference proteome</keyword>
<dbReference type="EMBL" id="CP047045">
    <property type="protein sequence ID" value="QGZ95394.1"/>
    <property type="molecule type" value="Genomic_DNA"/>
</dbReference>
<organism evidence="11 12">
    <name type="scientific">Terricaulis silvestris</name>
    <dbReference type="NCBI Taxonomy" id="2686094"/>
    <lineage>
        <taxon>Bacteria</taxon>
        <taxon>Pseudomonadati</taxon>
        <taxon>Pseudomonadota</taxon>
        <taxon>Alphaproteobacteria</taxon>
        <taxon>Caulobacterales</taxon>
        <taxon>Caulobacteraceae</taxon>
        <taxon>Terricaulis</taxon>
    </lineage>
</organism>
<evidence type="ECO:0000259" key="10">
    <source>
        <dbReference type="PROSITE" id="PS50109"/>
    </source>
</evidence>
<proteinExistence type="predicted"/>
<dbReference type="SUPFAM" id="SSF47384">
    <property type="entry name" value="Homodimeric domain of signal transducing histidine kinase"/>
    <property type="match status" value="1"/>
</dbReference>
<dbReference type="EC" id="2.7.13.3" evidence="3"/>
<dbReference type="PANTHER" id="PTHR44936:SF10">
    <property type="entry name" value="SENSOR PROTEIN RSTB"/>
    <property type="match status" value="1"/>
</dbReference>
<dbReference type="InterPro" id="IPR005467">
    <property type="entry name" value="His_kinase_dom"/>
</dbReference>
<dbReference type="NCBIfam" id="NF033792">
    <property type="entry name" value="ActS_PrrB_HisK"/>
    <property type="match status" value="1"/>
</dbReference>
<dbReference type="CDD" id="cd00082">
    <property type="entry name" value="HisKA"/>
    <property type="match status" value="1"/>
</dbReference>
<feature type="transmembrane region" description="Helical" evidence="9">
    <location>
        <begin position="165"/>
        <end position="187"/>
    </location>
</feature>
<keyword evidence="4" id="KW-1003">Cell membrane</keyword>
<gene>
    <name evidence="11" type="primary">regB</name>
    <name evidence="11" type="ORF">DSM104635_02243</name>
</gene>
<dbReference type="KEGG" id="tsv:DSM104635_02243"/>
<dbReference type="Proteomes" id="UP000431269">
    <property type="component" value="Chromosome"/>
</dbReference>
<evidence type="ECO:0000256" key="2">
    <source>
        <dbReference type="ARBA" id="ARBA00004651"/>
    </source>
</evidence>
<dbReference type="SMART" id="SM00388">
    <property type="entry name" value="HisKA"/>
    <property type="match status" value="1"/>
</dbReference>
<evidence type="ECO:0000256" key="9">
    <source>
        <dbReference type="SAM" id="Phobius"/>
    </source>
</evidence>
<feature type="transmembrane region" description="Helical" evidence="9">
    <location>
        <begin position="29"/>
        <end position="49"/>
    </location>
</feature>
<feature type="transmembrane region" description="Helical" evidence="9">
    <location>
        <begin position="134"/>
        <end position="153"/>
    </location>
</feature>
<dbReference type="Gene3D" id="1.10.287.130">
    <property type="match status" value="1"/>
</dbReference>
<dbReference type="InterPro" id="IPR047770">
    <property type="entry name" value="RegB"/>
</dbReference>
<keyword evidence="7 11" id="KW-0418">Kinase</keyword>
<keyword evidence="9" id="KW-0812">Transmembrane</keyword>
<accession>A0A6I6MS01</accession>
<dbReference type="Pfam" id="PF25323">
    <property type="entry name" value="6TM_PilS"/>
    <property type="match status" value="1"/>
</dbReference>
<dbReference type="GO" id="GO:0000155">
    <property type="term" value="F:phosphorelay sensor kinase activity"/>
    <property type="evidence" value="ECO:0007669"/>
    <property type="project" value="InterPro"/>
</dbReference>
<dbReference type="SMART" id="SM00387">
    <property type="entry name" value="HATPase_c"/>
    <property type="match status" value="1"/>
</dbReference>
<name>A0A6I6MS01_9CAUL</name>
<evidence type="ECO:0000256" key="7">
    <source>
        <dbReference type="ARBA" id="ARBA00022777"/>
    </source>
</evidence>
<keyword evidence="9" id="KW-0472">Membrane</keyword>
<dbReference type="GO" id="GO:0005886">
    <property type="term" value="C:plasma membrane"/>
    <property type="evidence" value="ECO:0007669"/>
    <property type="project" value="UniProtKB-SubCell"/>
</dbReference>
<dbReference type="Pfam" id="PF00512">
    <property type="entry name" value="HisKA"/>
    <property type="match status" value="1"/>
</dbReference>
<keyword evidence="6" id="KW-0547">Nucleotide-binding</keyword>
<keyword evidence="9" id="KW-1133">Transmembrane helix</keyword>
<evidence type="ECO:0000256" key="8">
    <source>
        <dbReference type="ARBA" id="ARBA00022840"/>
    </source>
</evidence>
<comment type="subcellular location">
    <subcellularLocation>
        <location evidence="2">Cell membrane</location>
        <topology evidence="2">Multi-pass membrane protein</topology>
    </subcellularLocation>
</comment>
<evidence type="ECO:0000256" key="6">
    <source>
        <dbReference type="ARBA" id="ARBA00022741"/>
    </source>
</evidence>
<protein>
    <recommendedName>
        <fullName evidence="3">histidine kinase</fullName>
        <ecNumber evidence="3">2.7.13.3</ecNumber>
    </recommendedName>
</protein>
<comment type="catalytic activity">
    <reaction evidence="1">
        <text>ATP + protein L-histidine = ADP + protein N-phospho-L-histidine.</text>
        <dbReference type="EC" id="2.7.13.3"/>
    </reaction>
</comment>
<evidence type="ECO:0000256" key="4">
    <source>
        <dbReference type="ARBA" id="ARBA00022475"/>
    </source>
</evidence>
<keyword evidence="8" id="KW-0067">ATP-binding</keyword>
<feature type="domain" description="Histidine kinase" evidence="10">
    <location>
        <begin position="222"/>
        <end position="430"/>
    </location>
</feature>
<dbReference type="InterPro" id="IPR036890">
    <property type="entry name" value="HATPase_C_sf"/>
</dbReference>
<dbReference type="RefSeq" id="WP_158766257.1">
    <property type="nucleotide sequence ID" value="NZ_CP047045.1"/>
</dbReference>
<reference evidence="12" key="1">
    <citation type="submission" date="2019-12" db="EMBL/GenBank/DDBJ databases">
        <title>Complete genome of Terracaulis silvestris 0127_4.</title>
        <authorList>
            <person name="Vieira S."/>
            <person name="Riedel T."/>
            <person name="Sproer C."/>
            <person name="Pascual J."/>
            <person name="Boedeker C."/>
            <person name="Overmann J."/>
        </authorList>
    </citation>
    <scope>NUCLEOTIDE SEQUENCE [LARGE SCALE GENOMIC DNA]</scope>
    <source>
        <strain evidence="12">0127_4</strain>
    </source>
</reference>
<evidence type="ECO:0000256" key="1">
    <source>
        <dbReference type="ARBA" id="ARBA00000085"/>
    </source>
</evidence>
<evidence type="ECO:0000313" key="12">
    <source>
        <dbReference type="Proteomes" id="UP000431269"/>
    </source>
</evidence>
<evidence type="ECO:0000256" key="5">
    <source>
        <dbReference type="ARBA" id="ARBA00022679"/>
    </source>
</evidence>